<evidence type="ECO:0000313" key="12">
    <source>
        <dbReference type="Proteomes" id="UP000274327"/>
    </source>
</evidence>
<dbReference type="GeneID" id="78120936"/>
<keyword evidence="6 7" id="KW-0472">Membrane</keyword>
<dbReference type="InterPro" id="IPR051393">
    <property type="entry name" value="ABC_transporter_permease"/>
</dbReference>
<reference evidence="10" key="2">
    <citation type="journal article" date="2021" name="PeerJ">
        <title>Extensive microbial diversity within the chicken gut microbiome revealed by metagenomics and culture.</title>
        <authorList>
            <person name="Gilroy R."/>
            <person name="Ravi A."/>
            <person name="Getino M."/>
            <person name="Pursley I."/>
            <person name="Horton D.L."/>
            <person name="Alikhan N.F."/>
            <person name="Baker D."/>
            <person name="Gharbi K."/>
            <person name="Hall N."/>
            <person name="Watson M."/>
            <person name="Adriaenssens E.M."/>
            <person name="Foster-Nyarko E."/>
            <person name="Jarju S."/>
            <person name="Secka A."/>
            <person name="Antonio M."/>
            <person name="Oren A."/>
            <person name="Chaudhuri R.R."/>
            <person name="La Ragione R."/>
            <person name="Hildebrand F."/>
            <person name="Pallen M.J."/>
        </authorList>
    </citation>
    <scope>NUCLEOTIDE SEQUENCE</scope>
    <source>
        <strain evidence="10">1647</strain>
    </source>
</reference>
<protein>
    <submittedName>
        <fullName evidence="11">Sugar ABC transporter permease</fullName>
    </submittedName>
</protein>
<feature type="transmembrane region" description="Helical" evidence="7">
    <location>
        <begin position="197"/>
        <end position="222"/>
    </location>
</feature>
<sequence length="335" mass="36259">MSLPTTTLAGPSDAPHAPRVRRGRRPAPSRLLFFAVFLGLPLLVYIVFVVSPFLQAFYYSLTDWKGVSGNADFIGLDNYVRIFTDPVYLKALRNNLLLMIILPTVTITLAFVLAVMVTIGGDTKGEIHGIRGSNIYRVVSFFPYVLPAVVIGILFAFIYSPNGGLLNGLLNLPLRLLNALGADVRLVGTAWLGDPRFALGAIILAVVWSLVGFYMVLFVAAIKAIPSEIIEAARLDGCGRVRLAAQVVLPQIRENVSTAVVYMGIMALDMFVYVSVMTPSGGTARSTEVVSRYLYETAFARSQFGLASAMGVVLALVTMLMAVIVLFGSRSKEDA</sequence>
<evidence type="ECO:0000256" key="2">
    <source>
        <dbReference type="ARBA" id="ARBA00022448"/>
    </source>
</evidence>
<keyword evidence="4 7" id="KW-0812">Transmembrane</keyword>
<reference evidence="10" key="3">
    <citation type="submission" date="2021-09" db="EMBL/GenBank/DDBJ databases">
        <authorList>
            <person name="Gilroy R."/>
        </authorList>
    </citation>
    <scope>NUCLEOTIDE SEQUENCE</scope>
    <source>
        <strain evidence="10">1647</strain>
    </source>
</reference>
<dbReference type="EMBL" id="DYWO01000358">
    <property type="protein sequence ID" value="HJF50487.1"/>
    <property type="molecule type" value="Genomic_DNA"/>
</dbReference>
<dbReference type="PANTHER" id="PTHR30193">
    <property type="entry name" value="ABC TRANSPORTER PERMEASE PROTEIN"/>
    <property type="match status" value="1"/>
</dbReference>
<feature type="transmembrane region" description="Helical" evidence="7">
    <location>
        <begin position="304"/>
        <end position="327"/>
    </location>
</feature>
<evidence type="ECO:0000256" key="8">
    <source>
        <dbReference type="SAM" id="MobiDB-lite"/>
    </source>
</evidence>
<evidence type="ECO:0000313" key="11">
    <source>
        <dbReference type="EMBL" id="RRR19031.1"/>
    </source>
</evidence>
<name>A0A3R8RRH6_9MICO</name>
<feature type="transmembrane region" description="Helical" evidence="7">
    <location>
        <begin position="259"/>
        <end position="276"/>
    </location>
</feature>
<dbReference type="SUPFAM" id="SSF161098">
    <property type="entry name" value="MetI-like"/>
    <property type="match status" value="1"/>
</dbReference>
<dbReference type="GO" id="GO:0005886">
    <property type="term" value="C:plasma membrane"/>
    <property type="evidence" value="ECO:0007669"/>
    <property type="project" value="UniProtKB-SubCell"/>
</dbReference>
<feature type="domain" description="ABC transmembrane type-1" evidence="9">
    <location>
        <begin position="92"/>
        <end position="325"/>
    </location>
</feature>
<comment type="similarity">
    <text evidence="7">Belongs to the binding-protein-dependent transport system permease family.</text>
</comment>
<dbReference type="InterPro" id="IPR035906">
    <property type="entry name" value="MetI-like_sf"/>
</dbReference>
<keyword evidence="3" id="KW-1003">Cell membrane</keyword>
<comment type="caution">
    <text evidence="11">The sequence shown here is derived from an EMBL/GenBank/DDBJ whole genome shotgun (WGS) entry which is preliminary data.</text>
</comment>
<dbReference type="PROSITE" id="PS50928">
    <property type="entry name" value="ABC_TM1"/>
    <property type="match status" value="1"/>
</dbReference>
<dbReference type="Proteomes" id="UP000274327">
    <property type="component" value="Unassembled WGS sequence"/>
</dbReference>
<feature type="transmembrane region" description="Helical" evidence="7">
    <location>
        <begin position="31"/>
        <end position="54"/>
    </location>
</feature>
<dbReference type="CDD" id="cd06261">
    <property type="entry name" value="TM_PBP2"/>
    <property type="match status" value="1"/>
</dbReference>
<dbReference type="PANTHER" id="PTHR30193:SF41">
    <property type="entry name" value="DIACETYLCHITOBIOSE UPTAKE SYSTEM PERMEASE PROTEIN NGCF"/>
    <property type="match status" value="1"/>
</dbReference>
<dbReference type="AlphaFoldDB" id="A0A3R8RRH6"/>
<comment type="subcellular location">
    <subcellularLocation>
        <location evidence="1 7">Cell membrane</location>
        <topology evidence="1 7">Multi-pass membrane protein</topology>
    </subcellularLocation>
</comment>
<organism evidence="11 12">
    <name type="scientific">Brachybacterium paraconglomeratum</name>
    <dbReference type="NCBI Taxonomy" id="173362"/>
    <lineage>
        <taxon>Bacteria</taxon>
        <taxon>Bacillati</taxon>
        <taxon>Actinomycetota</taxon>
        <taxon>Actinomycetes</taxon>
        <taxon>Micrococcales</taxon>
        <taxon>Dermabacteraceae</taxon>
        <taxon>Brachybacterium</taxon>
    </lineage>
</organism>
<evidence type="ECO:0000313" key="10">
    <source>
        <dbReference type="EMBL" id="HJF50487.1"/>
    </source>
</evidence>
<evidence type="ECO:0000256" key="6">
    <source>
        <dbReference type="ARBA" id="ARBA00023136"/>
    </source>
</evidence>
<proteinExistence type="inferred from homology"/>
<dbReference type="Gene3D" id="1.10.3720.10">
    <property type="entry name" value="MetI-like"/>
    <property type="match status" value="1"/>
</dbReference>
<evidence type="ECO:0000256" key="1">
    <source>
        <dbReference type="ARBA" id="ARBA00004651"/>
    </source>
</evidence>
<dbReference type="EMBL" id="QOCI01000005">
    <property type="protein sequence ID" value="RRR19031.1"/>
    <property type="molecule type" value="Genomic_DNA"/>
</dbReference>
<dbReference type="Pfam" id="PF00528">
    <property type="entry name" value="BPD_transp_1"/>
    <property type="match status" value="1"/>
</dbReference>
<feature type="transmembrane region" description="Helical" evidence="7">
    <location>
        <begin position="96"/>
        <end position="120"/>
    </location>
</feature>
<dbReference type="Proteomes" id="UP000775129">
    <property type="component" value="Unassembled WGS sequence"/>
</dbReference>
<keyword evidence="5 7" id="KW-1133">Transmembrane helix</keyword>
<evidence type="ECO:0000259" key="9">
    <source>
        <dbReference type="PROSITE" id="PS50928"/>
    </source>
</evidence>
<evidence type="ECO:0000256" key="3">
    <source>
        <dbReference type="ARBA" id="ARBA00022475"/>
    </source>
</evidence>
<evidence type="ECO:0000256" key="4">
    <source>
        <dbReference type="ARBA" id="ARBA00022692"/>
    </source>
</evidence>
<feature type="region of interest" description="Disordered" evidence="8">
    <location>
        <begin position="1"/>
        <end position="23"/>
    </location>
</feature>
<gene>
    <name evidence="11" type="ORF">DS079_07860</name>
    <name evidence="10" type="ORF">K8W24_11950</name>
</gene>
<evidence type="ECO:0000256" key="5">
    <source>
        <dbReference type="ARBA" id="ARBA00022989"/>
    </source>
</evidence>
<feature type="transmembrane region" description="Helical" evidence="7">
    <location>
        <begin position="141"/>
        <end position="160"/>
    </location>
</feature>
<dbReference type="RefSeq" id="WP_126986366.1">
    <property type="nucleotide sequence ID" value="NZ_CANLNX010000012.1"/>
</dbReference>
<keyword evidence="2 7" id="KW-0813">Transport</keyword>
<dbReference type="GO" id="GO:0055085">
    <property type="term" value="P:transmembrane transport"/>
    <property type="evidence" value="ECO:0007669"/>
    <property type="project" value="InterPro"/>
</dbReference>
<evidence type="ECO:0000256" key="7">
    <source>
        <dbReference type="RuleBase" id="RU363032"/>
    </source>
</evidence>
<reference evidence="11 12" key="1">
    <citation type="submission" date="2018-07" db="EMBL/GenBank/DDBJ databases">
        <title>Brachybacteriurn paraconglorneratum KCTC 9916.</title>
        <authorList>
            <person name="Li Y."/>
        </authorList>
    </citation>
    <scope>NUCLEOTIDE SEQUENCE [LARGE SCALE GENOMIC DNA]</scope>
    <source>
        <strain evidence="11 12">KCTC 9916</strain>
    </source>
</reference>
<accession>A0A3R8RRH6</accession>
<dbReference type="InterPro" id="IPR000515">
    <property type="entry name" value="MetI-like"/>
</dbReference>
<keyword evidence="12" id="KW-1185">Reference proteome</keyword>